<evidence type="ECO:0000313" key="1">
    <source>
        <dbReference type="EMBL" id="AKA34559.1"/>
    </source>
</evidence>
<keyword evidence="2" id="KW-1185">Reference proteome</keyword>
<accession>A0A0D5YRN2</accession>
<dbReference type="KEGG" id="mlt:VC82_909"/>
<gene>
    <name evidence="1" type="ORF">VC82_909</name>
</gene>
<name>A0A0D5YRN2_9FLAO</name>
<reference evidence="1 2" key="1">
    <citation type="submission" date="2015-03" db="EMBL/GenBank/DDBJ databases">
        <title>Complete genome sequence of Muricauda lutaonensis CC-HSB-11T, isolated from a coastal hot spring.</title>
        <authorList>
            <person name="Kim K.M."/>
        </authorList>
    </citation>
    <scope>NUCLEOTIDE SEQUENCE [LARGE SCALE GENOMIC DNA]</scope>
    <source>
        <strain evidence="1 2">CC-HSB-11</strain>
    </source>
</reference>
<protein>
    <recommendedName>
        <fullName evidence="3">Thioredoxin</fullName>
    </recommendedName>
</protein>
<dbReference type="EMBL" id="CP011071">
    <property type="protein sequence ID" value="AKA34559.1"/>
    <property type="molecule type" value="Genomic_DNA"/>
</dbReference>
<dbReference type="RefSeq" id="WP_052698913.1">
    <property type="nucleotide sequence ID" value="NZ_CP011071.1"/>
</dbReference>
<dbReference type="InterPro" id="IPR036249">
    <property type="entry name" value="Thioredoxin-like_sf"/>
</dbReference>
<evidence type="ECO:0008006" key="3">
    <source>
        <dbReference type="Google" id="ProtNLM"/>
    </source>
</evidence>
<organism evidence="1 2">
    <name type="scientific">Flagellimonas lutaonensis</name>
    <dbReference type="NCBI Taxonomy" id="516051"/>
    <lineage>
        <taxon>Bacteria</taxon>
        <taxon>Pseudomonadati</taxon>
        <taxon>Bacteroidota</taxon>
        <taxon>Flavobacteriia</taxon>
        <taxon>Flavobacteriales</taxon>
        <taxon>Flavobacteriaceae</taxon>
        <taxon>Flagellimonas</taxon>
    </lineage>
</organism>
<dbReference type="Gene3D" id="3.40.30.10">
    <property type="entry name" value="Glutaredoxin"/>
    <property type="match status" value="1"/>
</dbReference>
<dbReference type="SUPFAM" id="SSF52833">
    <property type="entry name" value="Thioredoxin-like"/>
    <property type="match status" value="1"/>
</dbReference>
<dbReference type="CDD" id="cd02947">
    <property type="entry name" value="TRX_family"/>
    <property type="match status" value="1"/>
</dbReference>
<dbReference type="OrthoDB" id="6398367at2"/>
<dbReference type="AlphaFoldDB" id="A0A0D5YRN2"/>
<dbReference type="STRING" id="516051.VC82_909"/>
<dbReference type="Proteomes" id="UP000032726">
    <property type="component" value="Chromosome"/>
</dbReference>
<proteinExistence type="predicted"/>
<evidence type="ECO:0000313" key="2">
    <source>
        <dbReference type="Proteomes" id="UP000032726"/>
    </source>
</evidence>
<dbReference type="HOGENOM" id="CLU_1650249_0_0_10"/>
<sequence>MRLILIFLCVISYDIVIAQSNANEKLGLLSISMFHDSKEYPWYQIQYDNYSLDTDVLDSILNEFPDISFKLFVGLWCSDSKSFLPKFGAIVDYIEDVSNVDLEIYGINRGKNLPEDIVNLYDIKFVPTLIVLKNGSEINRIEEFVVESAKNGHSIPPWAD</sequence>